<evidence type="ECO:0000313" key="2">
    <source>
        <dbReference type="Proteomes" id="UP000292282"/>
    </source>
</evidence>
<dbReference type="Proteomes" id="UP000292282">
    <property type="component" value="Unassembled WGS sequence"/>
</dbReference>
<keyword evidence="2" id="KW-1185">Reference proteome</keyword>
<comment type="caution">
    <text evidence="1">The sequence shown here is derived from an EMBL/GenBank/DDBJ whole genome shotgun (WGS) entry which is preliminary data.</text>
</comment>
<dbReference type="VEuPathDB" id="MicrosporidiaDB:CWI38_1453p0020"/>
<sequence>MYDGLSESQRKKIASIVDFYFDHIKTYTDEYLHELLLHFSTLISTISCAANLENNMECSHEFLDHKNIFTHASFESLFPFFLSVKYYNPKEILKMYELTFSVPDTVLIEFSMLLFSFLCFKEELTNSEIVLRIIVEFLFLTDILYIEFNKCKNTERVKSIENKFQTFLDSSYPCHHTVHEDVVSANLSLQHISLKTSNLIEISVIVETFSDQLFLDKLNTAIITKLKKTVNSTSNEGNMREFILYIVKTEKINNVPSTEKLQKEVHGEPSNILHNEIQEDEYGIGCIKSKGTRKYGIHSILYENVMNDFIENELANILREEVRNYLRNICQYDDLQDQVVDVLKNMMEIFQRHLDGLNQNESQGE</sequence>
<organism evidence="1 2">
    <name type="scientific">Hamiltosporidium tvaerminnensis</name>
    <dbReference type="NCBI Taxonomy" id="1176355"/>
    <lineage>
        <taxon>Eukaryota</taxon>
        <taxon>Fungi</taxon>
        <taxon>Fungi incertae sedis</taxon>
        <taxon>Microsporidia</taxon>
        <taxon>Dubosqiidae</taxon>
        <taxon>Hamiltosporidium</taxon>
    </lineage>
</organism>
<dbReference type="AlphaFoldDB" id="A0A4V2JX96"/>
<evidence type="ECO:0000313" key="1">
    <source>
        <dbReference type="EMBL" id="TBU10972.1"/>
    </source>
</evidence>
<reference evidence="1 2" key="1">
    <citation type="submission" date="2017-12" db="EMBL/GenBank/DDBJ databases">
        <authorList>
            <person name="Pombert J.-F."/>
            <person name="Haag K.L."/>
            <person name="Ebert D."/>
        </authorList>
    </citation>
    <scope>NUCLEOTIDE SEQUENCE [LARGE SCALE GENOMIC DNA]</scope>
    <source>
        <strain evidence="1">IL-G-3</strain>
    </source>
</reference>
<dbReference type="EMBL" id="PITK01001453">
    <property type="protein sequence ID" value="TBU10972.1"/>
    <property type="molecule type" value="Genomic_DNA"/>
</dbReference>
<gene>
    <name evidence="1" type="ORF">CWI38_1453p0020</name>
</gene>
<accession>A0A4V2JX96</accession>
<proteinExistence type="predicted"/>
<protein>
    <submittedName>
        <fullName evidence="1">Uncharacterized protein</fullName>
    </submittedName>
</protein>
<name>A0A4V2JX96_9MICR</name>